<dbReference type="Pfam" id="PF03168">
    <property type="entry name" value="LEA_2"/>
    <property type="match status" value="1"/>
</dbReference>
<name>A0AAV7FH55_ARIFI</name>
<feature type="chain" id="PRO_5044023519" description="Water stress and hypersensitive response domain-containing protein" evidence="5">
    <location>
        <begin position="20"/>
        <end position="176"/>
    </location>
</feature>
<feature type="signal peptide" evidence="5">
    <location>
        <begin position="1"/>
        <end position="19"/>
    </location>
</feature>
<comment type="subcellular location">
    <subcellularLocation>
        <location evidence="1">Membrane</location>
        <topology evidence="1">Single-pass membrane protein</topology>
    </subcellularLocation>
</comment>
<organism evidence="7 8">
    <name type="scientific">Aristolochia fimbriata</name>
    <name type="common">White veined hardy Dutchman's pipe vine</name>
    <dbReference type="NCBI Taxonomy" id="158543"/>
    <lineage>
        <taxon>Eukaryota</taxon>
        <taxon>Viridiplantae</taxon>
        <taxon>Streptophyta</taxon>
        <taxon>Embryophyta</taxon>
        <taxon>Tracheophyta</taxon>
        <taxon>Spermatophyta</taxon>
        <taxon>Magnoliopsida</taxon>
        <taxon>Magnoliidae</taxon>
        <taxon>Piperales</taxon>
        <taxon>Aristolochiaceae</taxon>
        <taxon>Aristolochia</taxon>
    </lineage>
</organism>
<dbReference type="SUPFAM" id="SSF117070">
    <property type="entry name" value="LEA14-like"/>
    <property type="match status" value="1"/>
</dbReference>
<feature type="domain" description="Water stress and hypersensitive response" evidence="6">
    <location>
        <begin position="36"/>
        <end position="150"/>
    </location>
</feature>
<evidence type="ECO:0000259" key="6">
    <source>
        <dbReference type="SMART" id="SM00769"/>
    </source>
</evidence>
<accession>A0AAV7FH55</accession>
<dbReference type="PANTHER" id="PTHR31234:SF2">
    <property type="entry name" value="OS05G0199100 PROTEIN"/>
    <property type="match status" value="1"/>
</dbReference>
<keyword evidence="4" id="KW-0472">Membrane</keyword>
<evidence type="ECO:0000256" key="2">
    <source>
        <dbReference type="ARBA" id="ARBA00022692"/>
    </source>
</evidence>
<dbReference type="EMBL" id="JAINDJ010000002">
    <property type="protein sequence ID" value="KAG9459063.1"/>
    <property type="molecule type" value="Genomic_DNA"/>
</dbReference>
<proteinExistence type="predicted"/>
<keyword evidence="3" id="KW-1133">Transmembrane helix</keyword>
<evidence type="ECO:0000313" key="7">
    <source>
        <dbReference type="EMBL" id="KAG9459063.1"/>
    </source>
</evidence>
<evidence type="ECO:0000256" key="5">
    <source>
        <dbReference type="SAM" id="SignalP"/>
    </source>
</evidence>
<protein>
    <recommendedName>
        <fullName evidence="6">Water stress and hypersensitive response domain-containing protein</fullName>
    </recommendedName>
</protein>
<evidence type="ECO:0000256" key="4">
    <source>
        <dbReference type="ARBA" id="ARBA00023136"/>
    </source>
</evidence>
<evidence type="ECO:0000256" key="1">
    <source>
        <dbReference type="ARBA" id="ARBA00004167"/>
    </source>
</evidence>
<evidence type="ECO:0000313" key="8">
    <source>
        <dbReference type="Proteomes" id="UP000825729"/>
    </source>
</evidence>
<keyword evidence="2" id="KW-0812">Transmembrane</keyword>
<reference evidence="7 8" key="1">
    <citation type="submission" date="2021-07" db="EMBL/GenBank/DDBJ databases">
        <title>The Aristolochia fimbriata genome: insights into angiosperm evolution, floral development and chemical biosynthesis.</title>
        <authorList>
            <person name="Jiao Y."/>
        </authorList>
    </citation>
    <scope>NUCLEOTIDE SEQUENCE [LARGE SCALE GENOMIC DNA]</scope>
    <source>
        <strain evidence="7">IBCAS-2021</strain>
        <tissue evidence="7">Leaf</tissue>
    </source>
</reference>
<comment type="caution">
    <text evidence="7">The sequence shown here is derived from an EMBL/GenBank/DDBJ whole genome shotgun (WGS) entry which is preliminary data.</text>
</comment>
<dbReference type="GO" id="GO:0098542">
    <property type="term" value="P:defense response to other organism"/>
    <property type="evidence" value="ECO:0007669"/>
    <property type="project" value="InterPro"/>
</dbReference>
<sequence length="176" mass="19240">MNWSWFSALVGAACTSATAAVMTAKPRSPRFHLISISLASFNLHLPLLDADFVLTLHVTNPNVVPISYGPSVVSIVYDGSVLGTAKMEPGYQAAKSCTVVHLRARLHSVELGQHAVRFLSDVAWREMVLSAAVEIGGTAKLLWWGHRFTTRLDGRVKVDPLFLEAIEQENRLGLGF</sequence>
<keyword evidence="8" id="KW-1185">Reference proteome</keyword>
<dbReference type="GO" id="GO:0016020">
    <property type="term" value="C:membrane"/>
    <property type="evidence" value="ECO:0007669"/>
    <property type="project" value="UniProtKB-SubCell"/>
</dbReference>
<dbReference type="GO" id="GO:0009269">
    <property type="term" value="P:response to desiccation"/>
    <property type="evidence" value="ECO:0007669"/>
    <property type="project" value="InterPro"/>
</dbReference>
<dbReference type="AlphaFoldDB" id="A0AAV7FH55"/>
<dbReference type="PANTHER" id="PTHR31234">
    <property type="entry name" value="LATE EMBRYOGENESIS ABUNDANT (LEA) HYDROXYPROLINE-RICH GLYCOPROTEIN FAMILY"/>
    <property type="match status" value="1"/>
</dbReference>
<dbReference type="Proteomes" id="UP000825729">
    <property type="component" value="Unassembled WGS sequence"/>
</dbReference>
<dbReference type="InterPro" id="IPR013990">
    <property type="entry name" value="WHy-dom"/>
</dbReference>
<evidence type="ECO:0000256" key="3">
    <source>
        <dbReference type="ARBA" id="ARBA00022989"/>
    </source>
</evidence>
<dbReference type="InterPro" id="IPR004864">
    <property type="entry name" value="LEA_2"/>
</dbReference>
<dbReference type="InterPro" id="IPR044839">
    <property type="entry name" value="NDR1-like"/>
</dbReference>
<gene>
    <name evidence="7" type="ORF">H6P81_003571</name>
</gene>
<dbReference type="Gene3D" id="2.60.40.1820">
    <property type="match status" value="1"/>
</dbReference>
<keyword evidence="5" id="KW-0732">Signal</keyword>
<dbReference type="SMART" id="SM00769">
    <property type="entry name" value="WHy"/>
    <property type="match status" value="1"/>
</dbReference>